<name>A0A7H9C0G5_PARPN</name>
<dbReference type="InterPro" id="IPR011051">
    <property type="entry name" value="RmlC_Cupin_sf"/>
</dbReference>
<dbReference type="InterPro" id="IPR014710">
    <property type="entry name" value="RmlC-like_jellyroll"/>
</dbReference>
<protein>
    <submittedName>
        <fullName evidence="1">Transcriptional regulator</fullName>
    </submittedName>
</protein>
<dbReference type="Pfam" id="PF16867">
    <property type="entry name" value="DMSP_lyase"/>
    <property type="match status" value="1"/>
</dbReference>
<dbReference type="GO" id="GO:0047869">
    <property type="term" value="F:dimethylpropiothetin dethiomethylase activity"/>
    <property type="evidence" value="ECO:0007669"/>
    <property type="project" value="InterPro"/>
</dbReference>
<geneLocation type="plasmid" evidence="1 2">
    <name>unnamed1</name>
</geneLocation>
<gene>
    <name evidence="1" type="ORF">HYQ43_22445</name>
</gene>
<dbReference type="SUPFAM" id="SSF51182">
    <property type="entry name" value="RmlC-like cupins"/>
    <property type="match status" value="1"/>
</dbReference>
<reference evidence="1 2" key="1">
    <citation type="submission" date="2020-07" db="EMBL/GenBank/DDBJ databases">
        <title>The complete genome of Paracoccus pantotrophus ACCC 10489.</title>
        <authorList>
            <person name="Si Y."/>
        </authorList>
    </citation>
    <scope>NUCLEOTIDE SEQUENCE [LARGE SCALE GENOMIC DNA]</scope>
    <source>
        <strain evidence="1 2">ACCC10489</strain>
        <plasmid evidence="1 2">unnamed1</plasmid>
    </source>
</reference>
<dbReference type="AlphaFoldDB" id="A0A7H9C0G5"/>
<evidence type="ECO:0000313" key="1">
    <source>
        <dbReference type="EMBL" id="QLH16963.1"/>
    </source>
</evidence>
<dbReference type="EMBL" id="CP058691">
    <property type="protein sequence ID" value="QLH16963.1"/>
    <property type="molecule type" value="Genomic_DNA"/>
</dbReference>
<dbReference type="InterPro" id="IPR031723">
    <property type="entry name" value="DMSP_lyase"/>
</dbReference>
<keyword evidence="1" id="KW-0614">Plasmid</keyword>
<dbReference type="Gene3D" id="2.60.120.10">
    <property type="entry name" value="Jelly Rolls"/>
    <property type="match status" value="1"/>
</dbReference>
<dbReference type="RefSeq" id="WP_123130456.1">
    <property type="nucleotide sequence ID" value="NZ_CP058691.1"/>
</dbReference>
<organism evidence="1 2">
    <name type="scientific">Paracoccus pantotrophus</name>
    <name type="common">Thiosphaera pantotropha</name>
    <dbReference type="NCBI Taxonomy" id="82367"/>
    <lineage>
        <taxon>Bacteria</taxon>
        <taxon>Pseudomonadati</taxon>
        <taxon>Pseudomonadota</taxon>
        <taxon>Alphaproteobacteria</taxon>
        <taxon>Rhodobacterales</taxon>
        <taxon>Paracoccaceae</taxon>
        <taxon>Paracoccus</taxon>
    </lineage>
</organism>
<dbReference type="Proteomes" id="UP000509322">
    <property type="component" value="Plasmid unnamed1"/>
</dbReference>
<accession>A0A7H9C0G5</accession>
<evidence type="ECO:0000313" key="2">
    <source>
        <dbReference type="Proteomes" id="UP000509322"/>
    </source>
</evidence>
<proteinExistence type="predicted"/>
<sequence>MPRHQAWQGFLDVALPAMRARARDGNSPASLQGISEAILSVGDQGAAPAGLPVVEAWLDTALAVPWNTRTCRSFAGGAAAGAAHVLAQADRRCRRQRECAESHANAMLLGPAGIQERRDPRISLNLLAPQTRYPDHQHAPEETYLVLSPGQFLKPERDWFEPGGGGSFFVPPNAVHAMRAEEEPLFALRALRA</sequence>